<dbReference type="OrthoDB" id="1572185at2759"/>
<dbReference type="PANTHER" id="PTHR31669">
    <property type="entry name" value="PROTEIN FAR1-RELATED SEQUENCE 10-RELATED"/>
    <property type="match status" value="1"/>
</dbReference>
<dbReference type="AlphaFoldDB" id="A0A1Q3B2E4"/>
<evidence type="ECO:0000256" key="1">
    <source>
        <dbReference type="RuleBase" id="RU367018"/>
    </source>
</evidence>
<dbReference type="Proteomes" id="UP000187406">
    <property type="component" value="Unassembled WGS sequence"/>
</dbReference>
<dbReference type="GO" id="GO:0008270">
    <property type="term" value="F:zinc ion binding"/>
    <property type="evidence" value="ECO:0007669"/>
    <property type="project" value="UniProtKB-UniRule"/>
</dbReference>
<keyword evidence="1" id="KW-0539">Nucleus</keyword>
<evidence type="ECO:0000313" key="2">
    <source>
        <dbReference type="EMBL" id="GAV61952.1"/>
    </source>
</evidence>
<keyword evidence="1" id="KW-0862">Zinc</keyword>
<sequence>WLANMYTLLQHWVKAYLKDTFFAGMTTNGQSESIHAVFDGYVNAKSNLIDFVRQYDRAIKSDKHQWKTVEFDWSGDILANFSCAKYETERLLCKHIMYMLRKKQVQTIPKRYILRRQTLDARYHISSVMIENYILC</sequence>
<keyword evidence="1" id="KW-0479">Metal-binding</keyword>
<protein>
    <recommendedName>
        <fullName evidence="1">Protein FAR1-RELATED SEQUENCE</fullName>
    </recommendedName>
</protein>
<dbReference type="EMBL" id="BDDD01000234">
    <property type="protein sequence ID" value="GAV61952.1"/>
    <property type="molecule type" value="Genomic_DNA"/>
</dbReference>
<comment type="similarity">
    <text evidence="1">Belongs to the FHY3/FAR1 family.</text>
</comment>
<name>A0A1Q3B2E4_CEPFO</name>
<dbReference type="GO" id="GO:0006355">
    <property type="term" value="P:regulation of DNA-templated transcription"/>
    <property type="evidence" value="ECO:0007669"/>
    <property type="project" value="UniProtKB-UniRule"/>
</dbReference>
<comment type="function">
    <text evidence="1">Putative transcription activator involved in regulating light control of development.</text>
</comment>
<dbReference type="PANTHER" id="PTHR31669:SF304">
    <property type="entry name" value="PROTEIN FAR1-RELATED SEQUENCE"/>
    <property type="match status" value="1"/>
</dbReference>
<keyword evidence="1" id="KW-0863">Zinc-finger</keyword>
<comment type="caution">
    <text evidence="2">The sequence shown here is derived from an EMBL/GenBank/DDBJ whole genome shotgun (WGS) entry which is preliminary data.</text>
</comment>
<accession>A0A1Q3B2E4</accession>
<feature type="non-terminal residue" evidence="2">
    <location>
        <position position="1"/>
    </location>
</feature>
<dbReference type="InParanoid" id="A0A1Q3B2E4"/>
<dbReference type="InterPro" id="IPR031052">
    <property type="entry name" value="FHY3/FAR1"/>
</dbReference>
<dbReference type="GO" id="GO:0005634">
    <property type="term" value="C:nucleus"/>
    <property type="evidence" value="ECO:0007669"/>
    <property type="project" value="UniProtKB-SubCell"/>
</dbReference>
<gene>
    <name evidence="2" type="ORF">CFOL_v3_05477</name>
</gene>
<proteinExistence type="inferred from homology"/>
<dbReference type="STRING" id="3775.A0A1Q3B2E4"/>
<comment type="subcellular location">
    <subcellularLocation>
        <location evidence="1">Nucleus</location>
    </subcellularLocation>
</comment>
<keyword evidence="3" id="KW-1185">Reference proteome</keyword>
<organism evidence="2 3">
    <name type="scientific">Cephalotus follicularis</name>
    <name type="common">Albany pitcher plant</name>
    <dbReference type="NCBI Taxonomy" id="3775"/>
    <lineage>
        <taxon>Eukaryota</taxon>
        <taxon>Viridiplantae</taxon>
        <taxon>Streptophyta</taxon>
        <taxon>Embryophyta</taxon>
        <taxon>Tracheophyta</taxon>
        <taxon>Spermatophyta</taxon>
        <taxon>Magnoliopsida</taxon>
        <taxon>eudicotyledons</taxon>
        <taxon>Gunneridae</taxon>
        <taxon>Pentapetalae</taxon>
        <taxon>rosids</taxon>
        <taxon>fabids</taxon>
        <taxon>Oxalidales</taxon>
        <taxon>Cephalotaceae</taxon>
        <taxon>Cephalotus</taxon>
    </lineage>
</organism>
<reference evidence="3" key="1">
    <citation type="submission" date="2016-04" db="EMBL/GenBank/DDBJ databases">
        <title>Cephalotus genome sequencing.</title>
        <authorList>
            <person name="Fukushima K."/>
            <person name="Hasebe M."/>
            <person name="Fang X."/>
        </authorList>
    </citation>
    <scope>NUCLEOTIDE SEQUENCE [LARGE SCALE GENOMIC DNA]</scope>
    <source>
        <strain evidence="3">cv. St1</strain>
    </source>
</reference>
<evidence type="ECO:0000313" key="3">
    <source>
        <dbReference type="Proteomes" id="UP000187406"/>
    </source>
</evidence>